<evidence type="ECO:0000259" key="1">
    <source>
        <dbReference type="Pfam" id="PF00535"/>
    </source>
</evidence>
<dbReference type="AlphaFoldDB" id="A0A1M5SPE2"/>
<organism evidence="2 3">
    <name type="scientific">Bradyrhizobium erythrophlei</name>
    <dbReference type="NCBI Taxonomy" id="1437360"/>
    <lineage>
        <taxon>Bacteria</taxon>
        <taxon>Pseudomonadati</taxon>
        <taxon>Pseudomonadota</taxon>
        <taxon>Alphaproteobacteria</taxon>
        <taxon>Hyphomicrobiales</taxon>
        <taxon>Nitrobacteraceae</taxon>
        <taxon>Bradyrhizobium</taxon>
    </lineage>
</organism>
<feature type="domain" description="Glycosyltransferase 2-like" evidence="1">
    <location>
        <begin position="18"/>
        <end position="107"/>
    </location>
</feature>
<accession>A0A1M5SPE2</accession>
<dbReference type="EMBL" id="LT670818">
    <property type="protein sequence ID" value="SHH40366.1"/>
    <property type="molecule type" value="Genomic_DNA"/>
</dbReference>
<dbReference type="Pfam" id="PF00535">
    <property type="entry name" value="Glycos_transf_2"/>
    <property type="match status" value="1"/>
</dbReference>
<dbReference type="Gene3D" id="3.90.550.10">
    <property type="entry name" value="Spore Coat Polysaccharide Biosynthesis Protein SpsA, Chain A"/>
    <property type="match status" value="1"/>
</dbReference>
<dbReference type="GO" id="GO:0016740">
    <property type="term" value="F:transferase activity"/>
    <property type="evidence" value="ECO:0007669"/>
    <property type="project" value="UniProtKB-KW"/>
</dbReference>
<proteinExistence type="predicted"/>
<protein>
    <submittedName>
        <fullName evidence="2">Glycosyl transferase family 2</fullName>
    </submittedName>
</protein>
<dbReference type="PANTHER" id="PTHR10859">
    <property type="entry name" value="GLYCOSYL TRANSFERASE"/>
    <property type="match status" value="1"/>
</dbReference>
<dbReference type="SUPFAM" id="SSF53448">
    <property type="entry name" value="Nucleotide-diphospho-sugar transferases"/>
    <property type="match status" value="1"/>
</dbReference>
<dbReference type="PANTHER" id="PTHR10859:SF91">
    <property type="entry name" value="DOLICHYL-PHOSPHATE BETA-GLUCOSYLTRANSFERASE"/>
    <property type="match status" value="1"/>
</dbReference>
<dbReference type="InterPro" id="IPR029044">
    <property type="entry name" value="Nucleotide-diphossugar_trans"/>
</dbReference>
<evidence type="ECO:0000313" key="2">
    <source>
        <dbReference type="EMBL" id="SHH40366.1"/>
    </source>
</evidence>
<evidence type="ECO:0000313" key="3">
    <source>
        <dbReference type="Proteomes" id="UP000190675"/>
    </source>
</evidence>
<reference evidence="2 3" key="1">
    <citation type="submission" date="2016-11" db="EMBL/GenBank/DDBJ databases">
        <authorList>
            <person name="Jaros S."/>
            <person name="Januszkiewicz K."/>
            <person name="Wedrychowicz H."/>
        </authorList>
    </citation>
    <scope>NUCLEOTIDE SEQUENCE [LARGE SCALE GENOMIC DNA]</scope>
    <source>
        <strain evidence="2 3">GAS242</strain>
    </source>
</reference>
<dbReference type="OrthoDB" id="9806525at2"/>
<sequence length="276" mass="31761">MLTKVSSGTPAAGELPLSIVIPVFNEQSILMANAEALANYLDNLLGADNWLYVFVDNGSTDGTPAFLSHIVERWPLSRVVNLEKPNYGAALKAGLRSTTTKWVYMLDIEQWDLPFMTWAWNNRHQYDLFIASKRADPTLNFQRPYRRFLSAGLNAALQVLFGYSGTDTHGPKLLNRESLNAIIANCELDRGQFDTELVLRAMRNCKRLVEVPVEYRESRPHRNLMIKKIYWNLIALRRLQHVMRDVPFEGAVRYYRFAREDVLAQHQFAQRESDLV</sequence>
<dbReference type="GO" id="GO:0006487">
    <property type="term" value="P:protein N-linked glycosylation"/>
    <property type="evidence" value="ECO:0007669"/>
    <property type="project" value="TreeGrafter"/>
</dbReference>
<name>A0A1M5SPE2_9BRAD</name>
<gene>
    <name evidence="2" type="ORF">SAMN05444169_7269</name>
</gene>
<dbReference type="InterPro" id="IPR001173">
    <property type="entry name" value="Glyco_trans_2-like"/>
</dbReference>
<dbReference type="Proteomes" id="UP000190675">
    <property type="component" value="Chromosome I"/>
</dbReference>
<dbReference type="CDD" id="cd04179">
    <property type="entry name" value="DPM_DPG-synthase_like"/>
    <property type="match status" value="1"/>
</dbReference>
<keyword evidence="2" id="KW-0808">Transferase</keyword>